<reference evidence="2 3" key="1">
    <citation type="submission" date="2020-08" db="EMBL/GenBank/DDBJ databases">
        <title>A Genomic Blueprint of the Chicken Gut Microbiome.</title>
        <authorList>
            <person name="Gilroy R."/>
            <person name="Ravi A."/>
            <person name="Getino M."/>
            <person name="Pursley I."/>
            <person name="Horton D.L."/>
            <person name="Alikhan N.-F."/>
            <person name="Baker D."/>
            <person name="Gharbi K."/>
            <person name="Hall N."/>
            <person name="Watson M."/>
            <person name="Adriaenssens E.M."/>
            <person name="Foster-Nyarko E."/>
            <person name="Jarju S."/>
            <person name="Secka A."/>
            <person name="Antonio M."/>
            <person name="Oren A."/>
            <person name="Chaudhuri R."/>
            <person name="La Ragione R.M."/>
            <person name="Hildebrand F."/>
            <person name="Pallen M.J."/>
        </authorList>
    </citation>
    <scope>NUCLEOTIDE SEQUENCE [LARGE SCALE GENOMIC DNA]</scope>
    <source>
        <strain evidence="2 3">A46</strain>
    </source>
</reference>
<keyword evidence="3" id="KW-1185">Reference proteome</keyword>
<feature type="transmembrane region" description="Helical" evidence="1">
    <location>
        <begin position="62"/>
        <end position="83"/>
    </location>
</feature>
<evidence type="ECO:0000313" key="3">
    <source>
        <dbReference type="Proteomes" id="UP000619101"/>
    </source>
</evidence>
<keyword evidence="1" id="KW-0472">Membrane</keyword>
<dbReference type="EMBL" id="JACSPZ010000006">
    <property type="protein sequence ID" value="MBD8037674.1"/>
    <property type="molecule type" value="Genomic_DNA"/>
</dbReference>
<evidence type="ECO:0000313" key="2">
    <source>
        <dbReference type="EMBL" id="MBD8037674.1"/>
    </source>
</evidence>
<accession>A0ABR8Y0R9</accession>
<dbReference type="RefSeq" id="WP_191700751.1">
    <property type="nucleotide sequence ID" value="NZ_JACSPZ010000006.1"/>
</dbReference>
<dbReference type="Pfam" id="PF12822">
    <property type="entry name" value="ECF_trnsprt"/>
    <property type="match status" value="1"/>
</dbReference>
<evidence type="ECO:0000256" key="1">
    <source>
        <dbReference type="SAM" id="Phobius"/>
    </source>
</evidence>
<sequence length="178" mass="19473">MKARYLVYTSLFIAIAIVLAQIVKILPIGTPGAVLLPMHIPILLCGFICGKKYGLLAGMLTPFVAFLISGMPIIFPVGLSMMFELATYGFVAGYTYKNLKLNPYVSLLVSMLIGRMVYGVAAAILYGFSNFDFGFQMFIQAAFIIALPGILIQLLIIIPLVKAIEKFQTQNQLPQVNA</sequence>
<comment type="caution">
    <text evidence="2">The sequence shown here is derived from an EMBL/GenBank/DDBJ whole genome shotgun (WGS) entry which is preliminary data.</text>
</comment>
<feature type="transmembrane region" description="Helical" evidence="1">
    <location>
        <begin position="5"/>
        <end position="26"/>
    </location>
</feature>
<gene>
    <name evidence="2" type="ORF">H9635_13060</name>
</gene>
<feature type="transmembrane region" description="Helical" evidence="1">
    <location>
        <begin position="138"/>
        <end position="161"/>
    </location>
</feature>
<feature type="transmembrane region" description="Helical" evidence="1">
    <location>
        <begin position="103"/>
        <end position="126"/>
    </location>
</feature>
<organism evidence="2 3">
    <name type="scientific">Solibacillus faecavium</name>
    <dbReference type="NCBI Taxonomy" id="2762221"/>
    <lineage>
        <taxon>Bacteria</taxon>
        <taxon>Bacillati</taxon>
        <taxon>Bacillota</taxon>
        <taxon>Bacilli</taxon>
        <taxon>Bacillales</taxon>
        <taxon>Caryophanaceae</taxon>
        <taxon>Solibacillus</taxon>
    </lineage>
</organism>
<keyword evidence="1" id="KW-1133">Transmembrane helix</keyword>
<proteinExistence type="predicted"/>
<name>A0ABR8Y0R9_9BACL</name>
<protein>
    <submittedName>
        <fullName evidence="2">ECF transporter S component</fullName>
    </submittedName>
</protein>
<keyword evidence="1" id="KW-0812">Transmembrane</keyword>
<dbReference type="Proteomes" id="UP000619101">
    <property type="component" value="Unassembled WGS sequence"/>
</dbReference>
<dbReference type="Gene3D" id="1.10.1760.20">
    <property type="match status" value="1"/>
</dbReference>
<dbReference type="InterPro" id="IPR024529">
    <property type="entry name" value="ECF_trnsprt_substrate-spec"/>
</dbReference>